<organism evidence="2 3">
    <name type="scientific">Streptomyces halobius</name>
    <dbReference type="NCBI Taxonomy" id="2879846"/>
    <lineage>
        <taxon>Bacteria</taxon>
        <taxon>Bacillati</taxon>
        <taxon>Actinomycetota</taxon>
        <taxon>Actinomycetes</taxon>
        <taxon>Kitasatosporales</taxon>
        <taxon>Streptomycetaceae</taxon>
        <taxon>Streptomyces</taxon>
    </lineage>
</organism>
<evidence type="ECO:0000313" key="2">
    <source>
        <dbReference type="EMBL" id="UQA94595.1"/>
    </source>
</evidence>
<accession>A0ABY4M9Y2</accession>
<keyword evidence="3" id="KW-1185">Reference proteome</keyword>
<dbReference type="Proteomes" id="UP000830115">
    <property type="component" value="Chromosome"/>
</dbReference>
<protein>
    <submittedName>
        <fullName evidence="2">Uncharacterized protein</fullName>
    </submittedName>
</protein>
<evidence type="ECO:0000256" key="1">
    <source>
        <dbReference type="SAM" id="Phobius"/>
    </source>
</evidence>
<reference evidence="2" key="1">
    <citation type="submission" date="2021-10" db="EMBL/GenBank/DDBJ databases">
        <title>Streptomyces nigrumlapis sp.nov.,an antimicrobial producing actinobacterium isolated from Black Gobi rocks.</title>
        <authorList>
            <person name="Wen Y."/>
            <person name="Zhang W."/>
            <person name="Liu X.G."/>
        </authorList>
    </citation>
    <scope>NUCLEOTIDE SEQUENCE</scope>
    <source>
        <strain evidence="2">ST13-2-2</strain>
    </source>
</reference>
<gene>
    <name evidence="2" type="ORF">K9S39_24510</name>
</gene>
<sequence>MAWVLLAALAANLGQIAGPEADWQPITRNVLVHTTLGLLAVHYAHPHVVWLPSRALTLCSMLFGYRTGEAGYYWWAVIMDPEVTPTQWAVTGALFIAAALAYVLPVATRRPSRG</sequence>
<dbReference type="RefSeq" id="WP_248865462.1">
    <property type="nucleotide sequence ID" value="NZ_CP086322.1"/>
</dbReference>
<keyword evidence="1" id="KW-1133">Transmembrane helix</keyword>
<evidence type="ECO:0000313" key="3">
    <source>
        <dbReference type="Proteomes" id="UP000830115"/>
    </source>
</evidence>
<name>A0ABY4M9Y2_9ACTN</name>
<proteinExistence type="predicted"/>
<keyword evidence="1" id="KW-0812">Transmembrane</keyword>
<keyword evidence="1" id="KW-0472">Membrane</keyword>
<dbReference type="EMBL" id="CP086322">
    <property type="protein sequence ID" value="UQA94595.1"/>
    <property type="molecule type" value="Genomic_DNA"/>
</dbReference>
<feature type="transmembrane region" description="Helical" evidence="1">
    <location>
        <begin position="87"/>
        <end position="107"/>
    </location>
</feature>